<dbReference type="GO" id="GO:0005634">
    <property type="term" value="C:nucleus"/>
    <property type="evidence" value="ECO:0007669"/>
    <property type="project" value="UniProtKB-SubCell"/>
</dbReference>
<dbReference type="GO" id="GO:0030688">
    <property type="term" value="C:preribosome, small subunit precursor"/>
    <property type="evidence" value="ECO:0007669"/>
    <property type="project" value="InterPro"/>
</dbReference>
<gene>
    <name evidence="5" type="ORF">EDB92DRAFT_1933374</name>
</gene>
<proteinExistence type="inferred from homology"/>
<evidence type="ECO:0000256" key="2">
    <source>
        <dbReference type="ARBA" id="ARBA00006374"/>
    </source>
</evidence>
<reference evidence="5" key="1">
    <citation type="submission" date="2022-01" db="EMBL/GenBank/DDBJ databases">
        <title>Comparative genomics reveals a dynamic genome evolution in the ectomycorrhizal milk-cap (Lactarius) mushrooms.</title>
        <authorList>
            <consortium name="DOE Joint Genome Institute"/>
            <person name="Lebreton A."/>
            <person name="Tang N."/>
            <person name="Kuo A."/>
            <person name="LaButti K."/>
            <person name="Drula E."/>
            <person name="Barry K."/>
            <person name="Clum A."/>
            <person name="Lipzen A."/>
            <person name="Mousain D."/>
            <person name="Ng V."/>
            <person name="Wang R."/>
            <person name="Wang X."/>
            <person name="Dai Y."/>
            <person name="Henrissat B."/>
            <person name="Grigoriev I.V."/>
            <person name="Guerin-Laguette A."/>
            <person name="Yu F."/>
            <person name="Martin F.M."/>
        </authorList>
    </citation>
    <scope>NUCLEOTIDE SEQUENCE</scope>
    <source>
        <strain evidence="5">QP</strain>
    </source>
</reference>
<comment type="subcellular location">
    <subcellularLocation>
        <location evidence="1">Nucleus</location>
    </subcellularLocation>
</comment>
<dbReference type="PANTHER" id="PTHR13026:SF0">
    <property type="entry name" value="RIBOSOMAL RNA PROCESSING 1B"/>
    <property type="match status" value="1"/>
</dbReference>
<evidence type="ECO:0000313" key="5">
    <source>
        <dbReference type="EMBL" id="KAH8997381.1"/>
    </source>
</evidence>
<sequence>MASSSASPTPPLAKYLASTDKKTRDKAVRNLSAFLSDPERPHLSSHDMDKLWKGIFYCFWMSDKALVQQALASELANIVLSINDNTASLEFLRGFWRTIVREWDGIDRLRMDKYYLLIRRFVNATFRLLTRSDWDSGLCQVYNDILTTRGGPLCHDDSRVPMSLKYHLADIYLEELDKVLAWDPEAGDPSPPPVPIDTLISPFLTLIARTPSSHTFERVMSAVLEPLVESLTPPGSDEPPSKKRRRLLGNEMTFVADNSRASDLSTPDKSSLRRVLLKQVFSVASEEDTRDSNRRRLYKFWKSNLDDDEGAHDASHGVDAS</sequence>
<dbReference type="Pfam" id="PF05997">
    <property type="entry name" value="Nop52"/>
    <property type="match status" value="1"/>
</dbReference>
<evidence type="ECO:0000256" key="3">
    <source>
        <dbReference type="ARBA" id="ARBA00022552"/>
    </source>
</evidence>
<name>A0AAD4LMP5_9AGAM</name>
<keyword evidence="3" id="KW-0698">rRNA processing</keyword>
<evidence type="ECO:0000313" key="6">
    <source>
        <dbReference type="Proteomes" id="UP001201163"/>
    </source>
</evidence>
<dbReference type="GO" id="GO:0006364">
    <property type="term" value="P:rRNA processing"/>
    <property type="evidence" value="ECO:0007669"/>
    <property type="project" value="UniProtKB-KW"/>
</dbReference>
<dbReference type="AlphaFoldDB" id="A0AAD4LMP5"/>
<accession>A0AAD4LMP5</accession>
<comment type="similarity">
    <text evidence="2">Belongs to the RRP1 family.</text>
</comment>
<dbReference type="InterPro" id="IPR010301">
    <property type="entry name" value="RRP1"/>
</dbReference>
<organism evidence="5 6">
    <name type="scientific">Lactarius akahatsu</name>
    <dbReference type="NCBI Taxonomy" id="416441"/>
    <lineage>
        <taxon>Eukaryota</taxon>
        <taxon>Fungi</taxon>
        <taxon>Dikarya</taxon>
        <taxon>Basidiomycota</taxon>
        <taxon>Agaricomycotina</taxon>
        <taxon>Agaricomycetes</taxon>
        <taxon>Russulales</taxon>
        <taxon>Russulaceae</taxon>
        <taxon>Lactarius</taxon>
    </lineage>
</organism>
<evidence type="ECO:0000256" key="4">
    <source>
        <dbReference type="ARBA" id="ARBA00023242"/>
    </source>
</evidence>
<comment type="caution">
    <text evidence="5">The sequence shown here is derived from an EMBL/GenBank/DDBJ whole genome shotgun (WGS) entry which is preliminary data.</text>
</comment>
<protein>
    <submittedName>
        <fullName evidence="5">Nop52-domain-containing protein</fullName>
    </submittedName>
</protein>
<keyword evidence="4" id="KW-0539">Nucleus</keyword>
<dbReference type="EMBL" id="JAKELL010000007">
    <property type="protein sequence ID" value="KAH8997381.1"/>
    <property type="molecule type" value="Genomic_DNA"/>
</dbReference>
<dbReference type="PANTHER" id="PTHR13026">
    <property type="entry name" value="NNP-1 PROTEIN NOVEL NUCLEAR PROTEIN 1 NOP52"/>
    <property type="match status" value="1"/>
</dbReference>
<evidence type="ECO:0000256" key="1">
    <source>
        <dbReference type="ARBA" id="ARBA00004123"/>
    </source>
</evidence>
<keyword evidence="6" id="KW-1185">Reference proteome</keyword>
<dbReference type="Proteomes" id="UP001201163">
    <property type="component" value="Unassembled WGS sequence"/>
</dbReference>